<comment type="pathway">
    <text evidence="1">Amino-acid biosynthesis; L-phenylalanine biosynthesis; phenylpyruvate from prephenate: step 1/1.</text>
</comment>
<protein>
    <recommendedName>
        <fullName evidence="2">prephenate dehydratase</fullName>
        <ecNumber evidence="2">4.2.1.51</ecNumber>
    </recommendedName>
</protein>
<feature type="compositionally biased region" description="Low complexity" evidence="8">
    <location>
        <begin position="106"/>
        <end position="127"/>
    </location>
</feature>
<dbReference type="EC" id="4.2.1.51" evidence="2"/>
<dbReference type="PROSITE" id="PS51671">
    <property type="entry name" value="ACT"/>
    <property type="match status" value="1"/>
</dbReference>
<accession>A0A6A6BHJ0</accession>
<dbReference type="CDD" id="cd04905">
    <property type="entry name" value="ACT_CM-PDT"/>
    <property type="match status" value="1"/>
</dbReference>
<evidence type="ECO:0000256" key="1">
    <source>
        <dbReference type="ARBA" id="ARBA00004741"/>
    </source>
</evidence>
<dbReference type="InterPro" id="IPR002912">
    <property type="entry name" value="ACT_dom"/>
</dbReference>
<reference evidence="11" key="1">
    <citation type="journal article" date="2020" name="Stud. Mycol.">
        <title>101 Dothideomycetes genomes: a test case for predicting lifestyles and emergence of pathogens.</title>
        <authorList>
            <person name="Haridas S."/>
            <person name="Albert R."/>
            <person name="Binder M."/>
            <person name="Bloem J."/>
            <person name="Labutti K."/>
            <person name="Salamov A."/>
            <person name="Andreopoulos B."/>
            <person name="Baker S."/>
            <person name="Barry K."/>
            <person name="Bills G."/>
            <person name="Bluhm B."/>
            <person name="Cannon C."/>
            <person name="Castanera R."/>
            <person name="Culley D."/>
            <person name="Daum C."/>
            <person name="Ezra D."/>
            <person name="Gonzalez J."/>
            <person name="Henrissat B."/>
            <person name="Kuo A."/>
            <person name="Liang C."/>
            <person name="Lipzen A."/>
            <person name="Lutzoni F."/>
            <person name="Magnuson J."/>
            <person name="Mondo S."/>
            <person name="Nolan M."/>
            <person name="Ohm R."/>
            <person name="Pangilinan J."/>
            <person name="Park H.-J."/>
            <person name="Ramirez L."/>
            <person name="Alfaro M."/>
            <person name="Sun H."/>
            <person name="Tritt A."/>
            <person name="Yoshinaga Y."/>
            <person name="Zwiers L.-H."/>
            <person name="Turgeon B."/>
            <person name="Goodwin S."/>
            <person name="Spatafora J."/>
            <person name="Crous P."/>
            <person name="Grigoriev I."/>
        </authorList>
    </citation>
    <scope>NUCLEOTIDE SEQUENCE</scope>
    <source>
        <strain evidence="11">CBS 121167</strain>
    </source>
</reference>
<dbReference type="Gene3D" id="3.40.190.10">
    <property type="entry name" value="Periplasmic binding protein-like II"/>
    <property type="match status" value="2"/>
</dbReference>
<evidence type="ECO:0000256" key="8">
    <source>
        <dbReference type="SAM" id="MobiDB-lite"/>
    </source>
</evidence>
<dbReference type="InterPro" id="IPR045865">
    <property type="entry name" value="ACT-like_dom_sf"/>
</dbReference>
<feature type="domain" description="ACT" evidence="10">
    <location>
        <begin position="295"/>
        <end position="373"/>
    </location>
</feature>
<dbReference type="GO" id="GO:0005737">
    <property type="term" value="C:cytoplasm"/>
    <property type="evidence" value="ECO:0007669"/>
    <property type="project" value="TreeGrafter"/>
</dbReference>
<feature type="region of interest" description="Disordered" evidence="8">
    <location>
        <begin position="106"/>
        <end position="167"/>
    </location>
</feature>
<evidence type="ECO:0000256" key="2">
    <source>
        <dbReference type="ARBA" id="ARBA00013147"/>
    </source>
</evidence>
<dbReference type="PIRSF" id="PIRSF001500">
    <property type="entry name" value="Chor_mut_pdt_Ppr"/>
    <property type="match status" value="1"/>
</dbReference>
<evidence type="ECO:0000313" key="11">
    <source>
        <dbReference type="EMBL" id="KAF2142714.1"/>
    </source>
</evidence>
<evidence type="ECO:0000259" key="10">
    <source>
        <dbReference type="PROSITE" id="PS51671"/>
    </source>
</evidence>
<evidence type="ECO:0000256" key="3">
    <source>
        <dbReference type="ARBA" id="ARBA00022605"/>
    </source>
</evidence>
<dbReference type="EMBL" id="ML995483">
    <property type="protein sequence ID" value="KAF2142714.1"/>
    <property type="molecule type" value="Genomic_DNA"/>
</dbReference>
<dbReference type="InterPro" id="IPR001086">
    <property type="entry name" value="Preph_deHydtase"/>
</dbReference>
<dbReference type="Gene3D" id="3.30.70.260">
    <property type="match status" value="1"/>
</dbReference>
<dbReference type="InterPro" id="IPR008242">
    <property type="entry name" value="Chor_mutase/pphenate_deHydtase"/>
</dbReference>
<evidence type="ECO:0000313" key="12">
    <source>
        <dbReference type="Proteomes" id="UP000799438"/>
    </source>
</evidence>
<proteinExistence type="predicted"/>
<comment type="catalytic activity">
    <reaction evidence="7">
        <text>prephenate + H(+) = 3-phenylpyruvate + CO2 + H2O</text>
        <dbReference type="Rhea" id="RHEA:21648"/>
        <dbReference type="ChEBI" id="CHEBI:15377"/>
        <dbReference type="ChEBI" id="CHEBI:15378"/>
        <dbReference type="ChEBI" id="CHEBI:16526"/>
        <dbReference type="ChEBI" id="CHEBI:18005"/>
        <dbReference type="ChEBI" id="CHEBI:29934"/>
        <dbReference type="EC" id="4.2.1.51"/>
    </reaction>
</comment>
<keyword evidence="5" id="KW-0584">Phenylalanine biosynthesis</keyword>
<evidence type="ECO:0000256" key="4">
    <source>
        <dbReference type="ARBA" id="ARBA00023141"/>
    </source>
</evidence>
<evidence type="ECO:0000256" key="5">
    <source>
        <dbReference type="ARBA" id="ARBA00023222"/>
    </source>
</evidence>
<dbReference type="FunFam" id="3.40.190.10:FF:000034">
    <property type="entry name" value="Chorismate mutase/prephenate dehydratase"/>
    <property type="match status" value="1"/>
</dbReference>
<dbReference type="Pfam" id="PF00800">
    <property type="entry name" value="PDT"/>
    <property type="match status" value="2"/>
</dbReference>
<keyword evidence="6" id="KW-0456">Lyase</keyword>
<dbReference type="PANTHER" id="PTHR21022:SF19">
    <property type="entry name" value="PREPHENATE DEHYDRATASE-RELATED"/>
    <property type="match status" value="1"/>
</dbReference>
<dbReference type="PANTHER" id="PTHR21022">
    <property type="entry name" value="PREPHENATE DEHYDRATASE P PROTEIN"/>
    <property type="match status" value="1"/>
</dbReference>
<dbReference type="CDD" id="cd13532">
    <property type="entry name" value="PBP2_PDT_like"/>
    <property type="match status" value="1"/>
</dbReference>
<dbReference type="UniPathway" id="UPA00121">
    <property type="reaction ID" value="UER00345"/>
</dbReference>
<dbReference type="GeneID" id="54300585"/>
<dbReference type="OrthoDB" id="983542at2759"/>
<evidence type="ECO:0000256" key="7">
    <source>
        <dbReference type="ARBA" id="ARBA00047848"/>
    </source>
</evidence>
<dbReference type="RefSeq" id="XP_033398426.1">
    <property type="nucleotide sequence ID" value="XM_033543088.1"/>
</dbReference>
<feature type="domain" description="Prephenate dehydratase" evidence="9">
    <location>
        <begin position="6"/>
        <end position="262"/>
    </location>
</feature>
<dbReference type="SUPFAM" id="SSF53850">
    <property type="entry name" value="Periplasmic binding protein-like II"/>
    <property type="match status" value="2"/>
</dbReference>
<keyword evidence="4" id="KW-0057">Aromatic amino acid biosynthesis</keyword>
<gene>
    <name evidence="11" type="ORF">K452DRAFT_307652</name>
</gene>
<dbReference type="GO" id="GO:0004664">
    <property type="term" value="F:prephenate dehydratase activity"/>
    <property type="evidence" value="ECO:0007669"/>
    <property type="project" value="UniProtKB-EC"/>
</dbReference>
<organism evidence="11 12">
    <name type="scientific">Aplosporella prunicola CBS 121167</name>
    <dbReference type="NCBI Taxonomy" id="1176127"/>
    <lineage>
        <taxon>Eukaryota</taxon>
        <taxon>Fungi</taxon>
        <taxon>Dikarya</taxon>
        <taxon>Ascomycota</taxon>
        <taxon>Pezizomycotina</taxon>
        <taxon>Dothideomycetes</taxon>
        <taxon>Dothideomycetes incertae sedis</taxon>
        <taxon>Botryosphaeriales</taxon>
        <taxon>Aplosporellaceae</taxon>
        <taxon>Aplosporella</taxon>
    </lineage>
</organism>
<feature type="compositionally biased region" description="Low complexity" evidence="8">
    <location>
        <begin position="145"/>
        <end position="157"/>
    </location>
</feature>
<dbReference type="AlphaFoldDB" id="A0A6A6BHJ0"/>
<keyword evidence="12" id="KW-1185">Reference proteome</keyword>
<keyword evidence="3" id="KW-0028">Amino-acid biosynthesis</keyword>
<name>A0A6A6BHJ0_9PEZI</name>
<dbReference type="PROSITE" id="PS51171">
    <property type="entry name" value="PREPHENATE_DEHYDR_3"/>
    <property type="match status" value="1"/>
</dbReference>
<dbReference type="Proteomes" id="UP000799438">
    <property type="component" value="Unassembled WGS sequence"/>
</dbReference>
<evidence type="ECO:0000259" key="9">
    <source>
        <dbReference type="PROSITE" id="PS51171"/>
    </source>
</evidence>
<dbReference type="GO" id="GO:0009094">
    <property type="term" value="P:L-phenylalanine biosynthetic process"/>
    <property type="evidence" value="ECO:0007669"/>
    <property type="project" value="UniProtKB-UniPathway"/>
</dbReference>
<sequence length="380" mass="41604">MAFRDTVAFLGPRASYTHQAALDHFDQSTHELRAEITIEDVFAAVQDGRVQCGVVPFENSSNGSVVFTLDLFSDLKARYPDIVVCGESYVRVSHCLLGRAPPGALSSSSSSSQLQVQQAQQQQQQLAPPKSAVSHSSAGHDSRSMRSSPASSISGRAPPTPDPSRVRASLQPLVDISHVRRIYSHPQAWGQCKGFLAAHLKGVEQIDCSSTSKAAEEAARDSSGTSAAISSALAAQMYGVDYLARGIEDSADNTTRFFVIRRKVEREAMTRVTMAFRPKDSDSLSDDMDRYKTMVSFTVPHYDAGALADALHVFKEHGLNLTSLNTRPSGFEKWNYVFFVEFKGRRLAGKAGAVNEALADLGKLARSWRWLGSWERKLKT</sequence>
<evidence type="ECO:0000256" key="6">
    <source>
        <dbReference type="ARBA" id="ARBA00023239"/>
    </source>
</evidence>
<dbReference type="SUPFAM" id="SSF55021">
    <property type="entry name" value="ACT-like"/>
    <property type="match status" value="1"/>
</dbReference>